<dbReference type="EMBL" id="LN650648">
    <property type="protein sequence ID" value="CEI73565.1"/>
    <property type="molecule type" value="Genomic_DNA"/>
</dbReference>
<dbReference type="SUPFAM" id="SSF88946">
    <property type="entry name" value="Sigma2 domain of RNA polymerase sigma factors"/>
    <property type="match status" value="1"/>
</dbReference>
<gene>
    <name evidence="7" type="ORF">FRIFI_2037</name>
</gene>
<keyword evidence="3" id="KW-0731">Sigma factor</keyword>
<accession>A0A2P2BT71</accession>
<dbReference type="CDD" id="cd06171">
    <property type="entry name" value="Sigma70_r4"/>
    <property type="match status" value="1"/>
</dbReference>
<dbReference type="GO" id="GO:0003677">
    <property type="term" value="F:DNA binding"/>
    <property type="evidence" value="ECO:0007669"/>
    <property type="project" value="InterPro"/>
</dbReference>
<dbReference type="GO" id="GO:0016987">
    <property type="term" value="F:sigma factor activity"/>
    <property type="evidence" value="ECO:0007669"/>
    <property type="project" value="UniProtKB-KW"/>
</dbReference>
<comment type="similarity">
    <text evidence="1">Belongs to the sigma-70 factor family. ECF subfamily.</text>
</comment>
<evidence type="ECO:0000313" key="8">
    <source>
        <dbReference type="Proteomes" id="UP000245695"/>
    </source>
</evidence>
<dbReference type="NCBIfam" id="TIGR02937">
    <property type="entry name" value="sigma70-ECF"/>
    <property type="match status" value="1"/>
</dbReference>
<dbReference type="Pfam" id="PF04542">
    <property type="entry name" value="Sigma70_r2"/>
    <property type="match status" value="1"/>
</dbReference>
<dbReference type="InterPro" id="IPR013325">
    <property type="entry name" value="RNA_pol_sigma_r2"/>
</dbReference>
<dbReference type="PANTHER" id="PTHR43133:SF60">
    <property type="entry name" value="RNA POLYMERASE SIGMA FACTOR SIGV"/>
    <property type="match status" value="1"/>
</dbReference>
<feature type="domain" description="RNA polymerase sigma-70 region 2" evidence="5">
    <location>
        <begin position="22"/>
        <end position="85"/>
    </location>
</feature>
<sequence>MKLLSLSKDLKEKKLKDYIVKNKESFYKIAYSYVKNEYDALDIVHDAICKALSKIDTLKDTDNIKPWFYKILINTTTDYIRKNKKYIVVSDDVLEDSKIDYDKYSDIDLLRAVDSLDEIYKTVIILRYFEDMKIEDIAKTLDQNISTIKTRIYKALSKLKIKIDIKREDG</sequence>
<dbReference type="SUPFAM" id="SSF88659">
    <property type="entry name" value="Sigma3 and sigma4 domains of RNA polymerase sigma factors"/>
    <property type="match status" value="1"/>
</dbReference>
<dbReference type="InterPro" id="IPR039425">
    <property type="entry name" value="RNA_pol_sigma-70-like"/>
</dbReference>
<dbReference type="RefSeq" id="WP_092924719.1">
    <property type="nucleotide sequence ID" value="NZ_FJTZ01000012.1"/>
</dbReference>
<name>A0A2P2BT71_9FIRM</name>
<keyword evidence="8" id="KW-1185">Reference proteome</keyword>
<dbReference type="Gene3D" id="1.10.1740.10">
    <property type="match status" value="1"/>
</dbReference>
<dbReference type="KEGG" id="rhom:FRIFI_2037"/>
<evidence type="ECO:0000259" key="5">
    <source>
        <dbReference type="Pfam" id="PF04542"/>
    </source>
</evidence>
<feature type="domain" description="RNA polymerase sigma factor 70 region 4 type 2" evidence="6">
    <location>
        <begin position="108"/>
        <end position="159"/>
    </location>
</feature>
<dbReference type="Proteomes" id="UP000245695">
    <property type="component" value="Chromosome 1"/>
</dbReference>
<evidence type="ECO:0000259" key="6">
    <source>
        <dbReference type="Pfam" id="PF08281"/>
    </source>
</evidence>
<dbReference type="InterPro" id="IPR013249">
    <property type="entry name" value="RNA_pol_sigma70_r4_t2"/>
</dbReference>
<evidence type="ECO:0000313" key="7">
    <source>
        <dbReference type="EMBL" id="CEI73565.1"/>
    </source>
</evidence>
<dbReference type="Gene3D" id="1.10.10.10">
    <property type="entry name" value="Winged helix-like DNA-binding domain superfamily/Winged helix DNA-binding domain"/>
    <property type="match status" value="1"/>
</dbReference>
<evidence type="ECO:0000256" key="3">
    <source>
        <dbReference type="ARBA" id="ARBA00023082"/>
    </source>
</evidence>
<evidence type="ECO:0000256" key="4">
    <source>
        <dbReference type="ARBA" id="ARBA00023163"/>
    </source>
</evidence>
<reference evidence="7 8" key="1">
    <citation type="submission" date="2014-09" db="EMBL/GenBank/DDBJ databases">
        <authorList>
            <person name="Hornung B.V."/>
        </authorList>
    </citation>
    <scope>NUCLEOTIDE SEQUENCE [LARGE SCALE GENOMIC DNA]</scope>
    <source>
        <strain evidence="7 8">FRIFI</strain>
    </source>
</reference>
<dbReference type="InterPro" id="IPR007627">
    <property type="entry name" value="RNA_pol_sigma70_r2"/>
</dbReference>
<dbReference type="Pfam" id="PF08281">
    <property type="entry name" value="Sigma70_r4_2"/>
    <property type="match status" value="1"/>
</dbReference>
<evidence type="ECO:0000256" key="2">
    <source>
        <dbReference type="ARBA" id="ARBA00023015"/>
    </source>
</evidence>
<proteinExistence type="inferred from homology"/>
<evidence type="ECO:0000256" key="1">
    <source>
        <dbReference type="ARBA" id="ARBA00010641"/>
    </source>
</evidence>
<protein>
    <submittedName>
        <fullName evidence="7">RNA polymerase sigma factor SigV</fullName>
    </submittedName>
</protein>
<organism evidence="7 8">
    <name type="scientific">Romboutsia hominis</name>
    <dbReference type="NCBI Taxonomy" id="1507512"/>
    <lineage>
        <taxon>Bacteria</taxon>
        <taxon>Bacillati</taxon>
        <taxon>Bacillota</taxon>
        <taxon>Clostridia</taxon>
        <taxon>Peptostreptococcales</taxon>
        <taxon>Peptostreptococcaceae</taxon>
        <taxon>Romboutsia</taxon>
    </lineage>
</organism>
<keyword evidence="2" id="KW-0805">Transcription regulation</keyword>
<keyword evidence="4" id="KW-0804">Transcription</keyword>
<dbReference type="InterPro" id="IPR013324">
    <property type="entry name" value="RNA_pol_sigma_r3/r4-like"/>
</dbReference>
<dbReference type="InterPro" id="IPR014284">
    <property type="entry name" value="RNA_pol_sigma-70_dom"/>
</dbReference>
<dbReference type="PANTHER" id="PTHR43133">
    <property type="entry name" value="RNA POLYMERASE ECF-TYPE SIGMA FACTO"/>
    <property type="match status" value="1"/>
</dbReference>
<dbReference type="AlphaFoldDB" id="A0A2P2BT71"/>
<dbReference type="InterPro" id="IPR036388">
    <property type="entry name" value="WH-like_DNA-bd_sf"/>
</dbReference>
<dbReference type="GO" id="GO:0006352">
    <property type="term" value="P:DNA-templated transcription initiation"/>
    <property type="evidence" value="ECO:0007669"/>
    <property type="project" value="InterPro"/>
</dbReference>